<sequence length="2871" mass="314787">MAAEGKKYAYIEASGKHPGVRATLERLVPVPADGKMCLSFEYHMFGRTMGSLEVLFQNTTIFHEFSDKGNTTEIYTITYQLDETFSNLKKSPGLYEKFIRSAYSETEQDDIDFDLIARALKQFEDTRRSSETSAPNQHETKDGEKLIQQALKGNVDPDSDVVNLLESMYVDEGSRHNQHPDGINKVASKKGKVFGDTHDGHRLTQQQIEELNQNDGEKRNFRKSASLWKDKIIPYSIDSTNDPKTIDVIDKAIKQFSDYTCLSWVPRSSTEAARASYSSYIEFFSGSTNGQPTMEFKDRRLDFLADAASGLMFYDIQDIVDAYNCTAPCRGADGNTPLKQCQNGGFVLHTCNCHCPDGLTGDLCQSVATDPECGPGIIDLADGESRTITSPNFDNGGPYPTGKKCVWLVKASAGKNVEMTIKEMDLTAANSACDHWLEIQYNLIGQTGPRRCGKLTKETYVTTDNVNPNLMLLKFDSAFASTATAGKGFNLTVSSVGGGCKGIPCVHGKCTDVGSNGFTCSCESGYSGKYCDTYVDTGDVFCGFEGTNCIFTNPQRNSYDWIITAGSTPSSGTGPSGAKTGSHYLYVETSSPVPVGTKFQFESPLISAGPKCLRFWYHMYGSTMGTLRVLRNGTQLWTKAGDQGNAWHRGEIDVGTIAKIYKGSTPSSRTGPTSAYEGQKYSYIEASGKKVNSVAILQGPSIKTTRTFCLTFAYHMYGLNIGSLSVSMASSNGDQSLFSNSGDAGNLWIVTSISVPPSNGKIQFVGVRGGGFRGDIAIDDVHFMAGDCSTDIDCRSNPCGPNSVCVQESSTTYRCDCHPGFGGLLCDVVTGEGNCTFERNEDCFLENSKLDDFDWTIKSVIFEATRGKSFTGDIAIDDIRYLPGRCACDSITCMNGGTCVNQQNGGTCQCPATFTGHRCQNLMGLLASCTFDDGSCFLTDITGLDSMDWKITKKRTPSSRTGPSKPLDGNYAYIEATGRRSGDNAILTSAITSQLSPSGPTCLRFVYNMNGRNIGTLKVLAGERYSGQEIWALSGNQNDKWTPVSIDIPAFNDLVIKFEAIRGNGYRSDIAIESIQLFDSPCTERSLVSGDDLCLGPKTVSFSVCQSNCIGKGKLQKPANSEKDNTKAGINFDFIARALKQLQKTPHIIENKEEDQHEPEGGERLIQETLKGNVDPDSNMVNLLESMFVDEGSKHNQHPDGIDKIASKKGKVFGDNHDGHRLTQQQVEELNQMNGDRKRNFLKSAPLWSDNIIPYIIDSTNDQKSVDVIDKAIKQFSDYTCLKWVPKDSAEAAQASYSTYIEFFSGSGCWSYVGRVFYGKQQISLKNPGCISVSTAVHEMAHAIGQEHEQSRDDRDNYVTMLWSNIDGGENNRNMKKTNTYDNNPYDYESVLQYSLTGLSLDGNPTIEFKDRRLEFLADSATGLMFYDIQDIIDGYDCTAPCRGTDGNIPLKQCQNGGFVLHTCNCHCPDGLTGDLCESVATDSGKFVELTIEDMELTAANSACDHWLEIQYNLIGQTGPRRCGKVKKETYVTSDYGNPTLMLLTFDSAFASTATAGKGFNLTVSSVGEGCKEIPCVHGKCSDVENSDFMCSCESGFSGKYCDTYSKTGDILCDFDGTECIFKNPQNNAFDWIKAMCETPSYQTGPSNAKTGSHYLYVETSYPVPTGAKVQYESPYISAGPKCLKFWYHMYGRDMGTLSVLRNETQLWTKTGDQGDTWHSAEIDIGTSTKNYKVTFEAIKGKGSKSDIAIDEVLLTYGCKTNQSGKRKLMWKHSQNQGDLKDDNERAGIDFDLIARALKQLQKTPRIIESNEEDEPEGGEKLIQETLKGNVDPDSKMVNLLESMFVDEGSRHNQHPEGIDKVASKKGKVFGDTHDANDQNSVDVINKAIKQFSDYTCLKWVPKDSTEAAKASYSSYIEFFSGRCSFSTNRQPTMEFKDRRLDFLADSATGLMFYDIQDIIDGYDCTAPCRGADGTTPLKQCQNGGFLLHTCNCHCPDGLTGDLCQSVATDPGCGPGVIDLSDGESMTITSPNFNNGGPYPTGKKCVWLVKVNAGRFVEMTIEKMDLTTVGSACDHWLEIQYNLIGQTGPSAFASTATAGKGFNLTVSSVGEGCKKIPCVHGKCSDVGGSDFMCSCESGFSGKYCDTYSVYTRMIVKIASIACPYLKRVQNPVQRAVILCRIPHTETTVIDRSRSQKYSFIGKREARIALNELRKRHVSHVLKRATEFETTEEEKEIDLDFIERALERYEERLRSTETIENDNHVATGGEKLIQEALTGNVDPNSDVVNLLESMFVNEGSRHNQHPIGIDQIAAKKGKVYGDTHDGHRFTQTQSEGMEQTGDGRKRNFLQTAPLWSDLIIPYTIDSSLANTPSYVDVIDKAIKQFSDYTCLKWVPYGSDEANKTSYSSYIEFFSERIFVFSSFSTNGQPTIEFKDQSLDFLADSATGLMFYDIKDITDGYDCTTSCLGADGTTPLKQCQNGGFVLHTCNCHCPEGLTGDLCESVATDPECGTGIIDLADGESRTITSPNFSNGGPYPTGKECVWLVKVNNGRLVEMTIEEMDLTTANSACDHWLEIRYNLIGQTGPRRCGQVSSETYYTTMSGNPSMMLLKFDSAFASSATAGKGFNLTVKSAYQGCAAEPCMYGSCTPVDNDNYICSCMSGFSGTHCETYTTGPKCLTFWYHMYGGSIGSLHVKVNGTELWSRSGDQGDVWLSAEGSTPSSSTGPTSAYEGQTYSYIETSSPRTNGDVAILQGPSITTSRTFCLSFAYHMYGSNIDSLFVNLASPNGNQTLFSRNGDAGDSWFVTSISIPATNGEIQFIGVRGSSFRGDIAIDDVHFLDGECSTSVELMLGSLLAIVWIGNRPKFIICTAF</sequence>
<dbReference type="PANTHER" id="PTHR23282">
    <property type="entry name" value="APICAL ENDOSOMAL GLYCOPROTEIN PRECURSOR"/>
    <property type="match status" value="1"/>
</dbReference>
<proteinExistence type="predicted"/>
<dbReference type="InterPro" id="IPR034035">
    <property type="entry name" value="Astacin-like_dom"/>
</dbReference>
<dbReference type="Gene3D" id="2.10.25.10">
    <property type="entry name" value="Laminin"/>
    <property type="match status" value="6"/>
</dbReference>
<dbReference type="SMART" id="SM00235">
    <property type="entry name" value="ZnMc"/>
    <property type="match status" value="1"/>
</dbReference>
<dbReference type="InterPro" id="IPR006026">
    <property type="entry name" value="Peptidase_Metallo"/>
</dbReference>
<name>K1QWK6_MAGGI</name>
<dbReference type="PRINTS" id="PR00480">
    <property type="entry name" value="ASTACIN"/>
</dbReference>
<evidence type="ECO:0000256" key="8">
    <source>
        <dbReference type="PROSITE-ProRule" id="PRU01211"/>
    </source>
</evidence>
<dbReference type="Pfam" id="PF00629">
    <property type="entry name" value="MAM"/>
    <property type="match status" value="5"/>
</dbReference>
<dbReference type="CDD" id="cd00054">
    <property type="entry name" value="EGF_CA"/>
    <property type="match status" value="2"/>
</dbReference>
<dbReference type="InterPro" id="IPR001506">
    <property type="entry name" value="Peptidase_M12A"/>
</dbReference>
<dbReference type="InterPro" id="IPR013320">
    <property type="entry name" value="ConA-like_dom_sf"/>
</dbReference>
<feature type="disulfide bond" evidence="7">
    <location>
        <begin position="2658"/>
        <end position="2667"/>
    </location>
</feature>
<dbReference type="SUPFAM" id="SSF49899">
    <property type="entry name" value="Concanavalin A-like lectins/glucanases"/>
    <property type="match status" value="7"/>
</dbReference>
<protein>
    <recommendedName>
        <fullName evidence="9">Metalloendopeptidase</fullName>
        <ecNumber evidence="9">3.4.24.-</ecNumber>
    </recommendedName>
</protein>
<feature type="active site" evidence="8">
    <location>
        <position position="1339"/>
    </location>
</feature>
<dbReference type="Pfam" id="PF00431">
    <property type="entry name" value="CUB"/>
    <property type="match status" value="3"/>
</dbReference>
<dbReference type="CDD" id="cd00041">
    <property type="entry name" value="CUB"/>
    <property type="match status" value="2"/>
</dbReference>
<dbReference type="SMART" id="SM00181">
    <property type="entry name" value="EGF"/>
    <property type="match status" value="10"/>
</dbReference>
<accession>K1QWK6</accession>
<dbReference type="GO" id="GO:0005509">
    <property type="term" value="F:calcium ion binding"/>
    <property type="evidence" value="ECO:0007669"/>
    <property type="project" value="InterPro"/>
</dbReference>
<feature type="binding site" evidence="8">
    <location>
        <position position="1338"/>
    </location>
    <ligand>
        <name>Zn(2+)</name>
        <dbReference type="ChEBI" id="CHEBI:29105"/>
        <note>catalytic</note>
    </ligand>
</feature>
<evidence type="ECO:0000313" key="10">
    <source>
        <dbReference type="EMBL" id="EKC33355.1"/>
    </source>
</evidence>
<keyword evidence="5 8" id="KW-0482">Metalloprotease</keyword>
<dbReference type="InParanoid" id="K1QWK6"/>
<evidence type="ECO:0000256" key="9">
    <source>
        <dbReference type="RuleBase" id="RU361183"/>
    </source>
</evidence>
<dbReference type="PANTHER" id="PTHR23282:SF142">
    <property type="entry name" value="MAM DOMAIN-CONTAINING PROTEIN"/>
    <property type="match status" value="1"/>
</dbReference>
<dbReference type="PROSITE" id="PS50026">
    <property type="entry name" value="EGF_3"/>
    <property type="match status" value="6"/>
</dbReference>
<dbReference type="Gene3D" id="3.40.390.10">
    <property type="entry name" value="Collagenase (Catalytic Domain)"/>
    <property type="match status" value="3"/>
</dbReference>
<dbReference type="SMART" id="SM00137">
    <property type="entry name" value="MAM"/>
    <property type="match status" value="5"/>
</dbReference>
<keyword evidence="3 8" id="KW-0378">Hydrolase</keyword>
<evidence type="ECO:0000256" key="2">
    <source>
        <dbReference type="ARBA" id="ARBA00022723"/>
    </source>
</evidence>
<keyword evidence="7" id="KW-0245">EGF-like domain</keyword>
<dbReference type="PROSITE" id="PS00022">
    <property type="entry name" value="EGF_1"/>
    <property type="match status" value="8"/>
</dbReference>
<dbReference type="SUPFAM" id="SSF49854">
    <property type="entry name" value="Spermadhesin, CUB domain"/>
    <property type="match status" value="3"/>
</dbReference>
<evidence type="ECO:0000256" key="1">
    <source>
        <dbReference type="ARBA" id="ARBA00022670"/>
    </source>
</evidence>
<dbReference type="GO" id="GO:0016020">
    <property type="term" value="C:membrane"/>
    <property type="evidence" value="ECO:0007669"/>
    <property type="project" value="InterPro"/>
</dbReference>
<dbReference type="CDD" id="cd04280">
    <property type="entry name" value="ZnMc_astacin_like"/>
    <property type="match status" value="1"/>
</dbReference>
<dbReference type="GO" id="GO:0008270">
    <property type="term" value="F:zinc ion binding"/>
    <property type="evidence" value="ECO:0007669"/>
    <property type="project" value="UniProtKB-UniRule"/>
</dbReference>
<dbReference type="GO" id="GO:0004222">
    <property type="term" value="F:metalloendopeptidase activity"/>
    <property type="evidence" value="ECO:0007669"/>
    <property type="project" value="UniProtKB-UniRule"/>
</dbReference>
<dbReference type="InterPro" id="IPR051560">
    <property type="entry name" value="MAM_domain-containing"/>
</dbReference>
<evidence type="ECO:0000256" key="6">
    <source>
        <dbReference type="ARBA" id="ARBA00023157"/>
    </source>
</evidence>
<feature type="disulfide bond" evidence="7">
    <location>
        <begin position="500"/>
        <end position="510"/>
    </location>
</feature>
<dbReference type="CDD" id="cd06263">
    <property type="entry name" value="MAM"/>
    <property type="match status" value="5"/>
</dbReference>
<dbReference type="InterPro" id="IPR009030">
    <property type="entry name" value="Growth_fac_rcpt_cys_sf"/>
</dbReference>
<keyword evidence="2 8" id="KW-0479">Metal-binding</keyword>
<feature type="disulfide bond" evidence="7">
    <location>
        <begin position="2636"/>
        <end position="2646"/>
    </location>
</feature>
<dbReference type="InterPro" id="IPR001881">
    <property type="entry name" value="EGF-like_Ca-bd_dom"/>
</dbReference>
<evidence type="ECO:0000256" key="4">
    <source>
        <dbReference type="ARBA" id="ARBA00022833"/>
    </source>
</evidence>
<feature type="disulfide bond" evidence="7">
    <location>
        <begin position="522"/>
        <end position="531"/>
    </location>
</feature>
<gene>
    <name evidence="10" type="ORF">CGI_10025876</name>
</gene>
<feature type="disulfide bond" evidence="7">
    <location>
        <begin position="1571"/>
        <end position="1581"/>
    </location>
</feature>
<dbReference type="PROSITE" id="PS01186">
    <property type="entry name" value="EGF_2"/>
    <property type="match status" value="5"/>
</dbReference>
<comment type="caution">
    <text evidence="7">Lacks conserved residue(s) required for the propagation of feature annotation.</text>
</comment>
<evidence type="ECO:0000256" key="3">
    <source>
        <dbReference type="ARBA" id="ARBA00022801"/>
    </source>
</evidence>
<dbReference type="Pfam" id="PF01400">
    <property type="entry name" value="Astacin"/>
    <property type="match status" value="1"/>
</dbReference>
<dbReference type="InterPro" id="IPR035914">
    <property type="entry name" value="Sperma_CUB_dom_sf"/>
</dbReference>
<dbReference type="InterPro" id="IPR000859">
    <property type="entry name" value="CUB_dom"/>
</dbReference>
<dbReference type="InterPro" id="IPR024079">
    <property type="entry name" value="MetalloPept_cat_dom_sf"/>
</dbReference>
<dbReference type="GO" id="GO:0006508">
    <property type="term" value="P:proteolysis"/>
    <property type="evidence" value="ECO:0007669"/>
    <property type="project" value="UniProtKB-KW"/>
</dbReference>
<dbReference type="EC" id="3.4.24.-" evidence="9"/>
<feature type="disulfide bond" evidence="7">
    <location>
        <begin position="817"/>
        <end position="826"/>
    </location>
</feature>
<dbReference type="EMBL" id="JH818914">
    <property type="protein sequence ID" value="EKC33355.1"/>
    <property type="molecule type" value="Genomic_DNA"/>
</dbReference>
<keyword evidence="4 8" id="KW-0862">Zinc</keyword>
<dbReference type="SMART" id="SM00179">
    <property type="entry name" value="EGF_CA"/>
    <property type="match status" value="6"/>
</dbReference>
<dbReference type="SMART" id="SM00042">
    <property type="entry name" value="CUB"/>
    <property type="match status" value="3"/>
</dbReference>
<dbReference type="SUPFAM" id="SSF55486">
    <property type="entry name" value="Metalloproteases ('zincins'), catalytic domain"/>
    <property type="match status" value="3"/>
</dbReference>
<dbReference type="PROSITE" id="PS50060">
    <property type="entry name" value="MAM_2"/>
    <property type="match status" value="6"/>
</dbReference>
<feature type="disulfide bond" evidence="7">
    <location>
        <begin position="1593"/>
        <end position="1602"/>
    </location>
</feature>
<feature type="binding site" evidence="8">
    <location>
        <position position="1342"/>
    </location>
    <ligand>
        <name>Zn(2+)</name>
        <dbReference type="ChEBI" id="CHEBI:29105"/>
        <note>catalytic</note>
    </ligand>
</feature>
<dbReference type="InterPro" id="IPR000998">
    <property type="entry name" value="MAM_dom"/>
</dbReference>
<dbReference type="Gene3D" id="2.60.120.290">
    <property type="entry name" value="Spermadhesin, CUB domain"/>
    <property type="match status" value="3"/>
</dbReference>
<feature type="disulfide bond" evidence="7">
    <location>
        <begin position="910"/>
        <end position="919"/>
    </location>
</feature>
<dbReference type="SUPFAM" id="SSF57184">
    <property type="entry name" value="Growth factor receptor domain"/>
    <property type="match status" value="1"/>
</dbReference>
<evidence type="ECO:0000256" key="5">
    <source>
        <dbReference type="ARBA" id="ARBA00023049"/>
    </source>
</evidence>
<reference evidence="10" key="1">
    <citation type="journal article" date="2012" name="Nature">
        <title>The oyster genome reveals stress adaptation and complexity of shell formation.</title>
        <authorList>
            <person name="Zhang G."/>
            <person name="Fang X."/>
            <person name="Guo X."/>
            <person name="Li L."/>
            <person name="Luo R."/>
            <person name="Xu F."/>
            <person name="Yang P."/>
            <person name="Zhang L."/>
            <person name="Wang X."/>
            <person name="Qi H."/>
            <person name="Xiong Z."/>
            <person name="Que H."/>
            <person name="Xie Y."/>
            <person name="Holland P.W."/>
            <person name="Paps J."/>
            <person name="Zhu Y."/>
            <person name="Wu F."/>
            <person name="Chen Y."/>
            <person name="Wang J."/>
            <person name="Peng C."/>
            <person name="Meng J."/>
            <person name="Yang L."/>
            <person name="Liu J."/>
            <person name="Wen B."/>
            <person name="Zhang N."/>
            <person name="Huang Z."/>
            <person name="Zhu Q."/>
            <person name="Feng Y."/>
            <person name="Mount A."/>
            <person name="Hedgecock D."/>
            <person name="Xu Z."/>
            <person name="Liu Y."/>
            <person name="Domazet-Loso T."/>
            <person name="Du Y."/>
            <person name="Sun X."/>
            <person name="Zhang S."/>
            <person name="Liu B."/>
            <person name="Cheng P."/>
            <person name="Jiang X."/>
            <person name="Li J."/>
            <person name="Fan D."/>
            <person name="Wang W."/>
            <person name="Fu W."/>
            <person name="Wang T."/>
            <person name="Wang B."/>
            <person name="Zhang J."/>
            <person name="Peng Z."/>
            <person name="Li Y."/>
            <person name="Li N."/>
            <person name="Wang J."/>
            <person name="Chen M."/>
            <person name="He Y."/>
            <person name="Tan F."/>
            <person name="Song X."/>
            <person name="Zheng Q."/>
            <person name="Huang R."/>
            <person name="Yang H."/>
            <person name="Du X."/>
            <person name="Chen L."/>
            <person name="Yang M."/>
            <person name="Gaffney P.M."/>
            <person name="Wang S."/>
            <person name="Luo L."/>
            <person name="She Z."/>
            <person name="Ming Y."/>
            <person name="Huang W."/>
            <person name="Zhang S."/>
            <person name="Huang B."/>
            <person name="Zhang Y."/>
            <person name="Qu T."/>
            <person name="Ni P."/>
            <person name="Miao G."/>
            <person name="Wang J."/>
            <person name="Wang Q."/>
            <person name="Steinberg C.E."/>
            <person name="Wang H."/>
            <person name="Li N."/>
            <person name="Qian L."/>
            <person name="Zhang G."/>
            <person name="Li Y."/>
            <person name="Yang H."/>
            <person name="Liu X."/>
            <person name="Wang J."/>
            <person name="Yin Y."/>
            <person name="Wang J."/>
        </authorList>
    </citation>
    <scope>NUCLEOTIDE SEQUENCE [LARGE SCALE GENOMIC DNA]</scope>
    <source>
        <strain evidence="10">05x7-T-G4-1.051#20</strain>
    </source>
</reference>
<dbReference type="HOGENOM" id="CLU_226577_0_0_1"/>
<evidence type="ECO:0000256" key="7">
    <source>
        <dbReference type="PROSITE-ProRule" id="PRU00076"/>
    </source>
</evidence>
<dbReference type="PROSITE" id="PS01180">
    <property type="entry name" value="CUB"/>
    <property type="match status" value="2"/>
</dbReference>
<keyword evidence="6 7" id="KW-1015">Disulfide bond</keyword>
<keyword evidence="1 8" id="KW-0645">Protease</keyword>
<comment type="cofactor">
    <cofactor evidence="8 9">
        <name>Zn(2+)</name>
        <dbReference type="ChEBI" id="CHEBI:29105"/>
    </cofactor>
    <text evidence="8 9">Binds 1 zinc ion per subunit.</text>
</comment>
<feature type="disulfide bond" evidence="7">
    <location>
        <begin position="2113"/>
        <end position="2123"/>
    </location>
</feature>
<dbReference type="Gene3D" id="2.60.120.200">
    <property type="match status" value="7"/>
</dbReference>
<feature type="binding site" evidence="8">
    <location>
        <position position="1348"/>
    </location>
    <ligand>
        <name>Zn(2+)</name>
        <dbReference type="ChEBI" id="CHEBI:29105"/>
        <note>catalytic</note>
    </ligand>
</feature>
<dbReference type="PROSITE" id="PS51864">
    <property type="entry name" value="ASTACIN"/>
    <property type="match status" value="1"/>
</dbReference>
<organism evidence="10">
    <name type="scientific">Magallana gigas</name>
    <name type="common">Pacific oyster</name>
    <name type="synonym">Crassostrea gigas</name>
    <dbReference type="NCBI Taxonomy" id="29159"/>
    <lineage>
        <taxon>Eukaryota</taxon>
        <taxon>Metazoa</taxon>
        <taxon>Spiralia</taxon>
        <taxon>Lophotrochozoa</taxon>
        <taxon>Mollusca</taxon>
        <taxon>Bivalvia</taxon>
        <taxon>Autobranchia</taxon>
        <taxon>Pteriomorphia</taxon>
        <taxon>Ostreida</taxon>
        <taxon>Ostreoidea</taxon>
        <taxon>Ostreidae</taxon>
        <taxon>Magallana</taxon>
    </lineage>
</organism>
<feature type="disulfide bond" evidence="7">
    <location>
        <begin position="2135"/>
        <end position="2144"/>
    </location>
</feature>
<dbReference type="InterPro" id="IPR000742">
    <property type="entry name" value="EGF"/>
</dbReference>